<keyword evidence="1" id="KW-0472">Membrane</keyword>
<dbReference type="RefSeq" id="WP_279244203.1">
    <property type="nucleotide sequence ID" value="NZ_SHNN01000001.1"/>
</dbReference>
<feature type="transmembrane region" description="Helical" evidence="1">
    <location>
        <begin position="12"/>
        <end position="41"/>
    </location>
</feature>
<evidence type="ECO:0008006" key="4">
    <source>
        <dbReference type="Google" id="ProtNLM"/>
    </source>
</evidence>
<accession>A0ABT3TDZ9</accession>
<evidence type="ECO:0000313" key="2">
    <source>
        <dbReference type="EMBL" id="MCX2980224.1"/>
    </source>
</evidence>
<comment type="caution">
    <text evidence="2">The sequence shown here is derived from an EMBL/GenBank/DDBJ whole genome shotgun (WGS) entry which is preliminary data.</text>
</comment>
<dbReference type="Proteomes" id="UP001143362">
    <property type="component" value="Unassembled WGS sequence"/>
</dbReference>
<sequence length="201" mass="21403">MLTTLSNFFKTSLLGGLVVVLPFLLFWVLMDEVLGLIVALAIPIADLFPAQTFDHLSEPSIAAALLILLTSFIFGVAIRLELLAKLGRWLESATLGKLPIYRAIKQLSTGLIGVEGGAGFKGGLWQHDDGSCDIVYIIETLSDDRVVILVPFAPASFTGSVKVVAAAFVQELDASAGEVSKVIANWGVGATEMLAEEKNIS</sequence>
<keyword evidence="1" id="KW-1133">Transmembrane helix</keyword>
<dbReference type="EMBL" id="SHNN01000001">
    <property type="protein sequence ID" value="MCX2980224.1"/>
    <property type="molecule type" value="Genomic_DNA"/>
</dbReference>
<keyword evidence="3" id="KW-1185">Reference proteome</keyword>
<protein>
    <recommendedName>
        <fullName evidence="4">DUF502 domain-containing protein</fullName>
    </recommendedName>
</protein>
<reference evidence="2" key="1">
    <citation type="submission" date="2019-02" db="EMBL/GenBank/DDBJ databases">
        <authorList>
            <person name="Li S.-H."/>
        </authorList>
    </citation>
    <scope>NUCLEOTIDE SEQUENCE</scope>
    <source>
        <strain evidence="2">IMCC14734</strain>
    </source>
</reference>
<organism evidence="2 3">
    <name type="scientific">Candidatus Litorirhabdus singularis</name>
    <dbReference type="NCBI Taxonomy" id="2518993"/>
    <lineage>
        <taxon>Bacteria</taxon>
        <taxon>Pseudomonadati</taxon>
        <taxon>Pseudomonadota</taxon>
        <taxon>Gammaproteobacteria</taxon>
        <taxon>Cellvibrionales</taxon>
        <taxon>Halieaceae</taxon>
        <taxon>Candidatus Litorirhabdus</taxon>
    </lineage>
</organism>
<evidence type="ECO:0000256" key="1">
    <source>
        <dbReference type="SAM" id="Phobius"/>
    </source>
</evidence>
<feature type="transmembrane region" description="Helical" evidence="1">
    <location>
        <begin position="61"/>
        <end position="80"/>
    </location>
</feature>
<name>A0ABT3TDZ9_9GAMM</name>
<gene>
    <name evidence="2" type="ORF">EYC98_05000</name>
</gene>
<proteinExistence type="predicted"/>
<keyword evidence="1" id="KW-0812">Transmembrane</keyword>
<evidence type="ECO:0000313" key="3">
    <source>
        <dbReference type="Proteomes" id="UP001143362"/>
    </source>
</evidence>